<dbReference type="CDD" id="cd00038">
    <property type="entry name" value="CAP_ED"/>
    <property type="match status" value="1"/>
</dbReference>
<dbReference type="PANTHER" id="PTHR24567:SF74">
    <property type="entry name" value="HTH-TYPE TRANSCRIPTIONAL REGULATOR ARCR"/>
    <property type="match status" value="1"/>
</dbReference>
<dbReference type="GO" id="GO:0003700">
    <property type="term" value="F:DNA-binding transcription factor activity"/>
    <property type="evidence" value="ECO:0007669"/>
    <property type="project" value="TreeGrafter"/>
</dbReference>
<dbReference type="GO" id="GO:0003677">
    <property type="term" value="F:DNA binding"/>
    <property type="evidence" value="ECO:0007669"/>
    <property type="project" value="UniProtKB-KW"/>
</dbReference>
<dbReference type="InterPro" id="IPR036388">
    <property type="entry name" value="WH-like_DNA-bd_sf"/>
</dbReference>
<sequence>MPSSALDLLAAHRFFHDLPPTELETLSGSLQRCRFPAGDLPFRSGEQARRCLLLGDGEVQVLRFGLDGEERVLGQFGRGELIAVAALFMADGRYPASARAQTAVSGWWLPREALHRLCAAHPALSLRLLQSVSGSLLRSVDLGERLAADSCAQRLAGYLLEQRGVQGSDDLKLPLRLGQLAASLGMRGETLSRQLADWRRQGLIAGRGTAVTLLDADALQRLRSAR</sequence>
<keyword evidence="2" id="KW-0238">DNA-binding</keyword>
<proteinExistence type="predicted"/>
<evidence type="ECO:0000313" key="7">
    <source>
        <dbReference type="Proteomes" id="UP000243778"/>
    </source>
</evidence>
<accession>A0A1H2RPS9</accession>
<dbReference type="SMART" id="SM00100">
    <property type="entry name" value="cNMP"/>
    <property type="match status" value="1"/>
</dbReference>
<dbReference type="AlphaFoldDB" id="A0A1H2RPS9"/>
<evidence type="ECO:0000256" key="2">
    <source>
        <dbReference type="ARBA" id="ARBA00023125"/>
    </source>
</evidence>
<dbReference type="PROSITE" id="PS50042">
    <property type="entry name" value="CNMP_BINDING_3"/>
    <property type="match status" value="1"/>
</dbReference>
<keyword evidence="7" id="KW-1185">Reference proteome</keyword>
<evidence type="ECO:0000313" key="6">
    <source>
        <dbReference type="EMBL" id="SDW21411.1"/>
    </source>
</evidence>
<organism evidence="6 7">
    <name type="scientific">Pseudomonas kuykendallii</name>
    <dbReference type="NCBI Taxonomy" id="1007099"/>
    <lineage>
        <taxon>Bacteria</taxon>
        <taxon>Pseudomonadati</taxon>
        <taxon>Pseudomonadota</taxon>
        <taxon>Gammaproteobacteria</taxon>
        <taxon>Pseudomonadales</taxon>
        <taxon>Pseudomonadaceae</taxon>
        <taxon>Pseudomonas</taxon>
    </lineage>
</organism>
<dbReference type="EMBL" id="FNNU01000001">
    <property type="protein sequence ID" value="SDW21411.1"/>
    <property type="molecule type" value="Genomic_DNA"/>
</dbReference>
<dbReference type="SMART" id="SM00419">
    <property type="entry name" value="HTH_CRP"/>
    <property type="match status" value="1"/>
</dbReference>
<keyword evidence="1" id="KW-0805">Transcription regulation</keyword>
<keyword evidence="3" id="KW-0804">Transcription</keyword>
<evidence type="ECO:0000259" key="4">
    <source>
        <dbReference type="PROSITE" id="PS50042"/>
    </source>
</evidence>
<dbReference type="InterPro" id="IPR036390">
    <property type="entry name" value="WH_DNA-bd_sf"/>
</dbReference>
<name>A0A1H2RPS9_9PSED</name>
<dbReference type="Gene3D" id="2.60.120.10">
    <property type="entry name" value="Jelly Rolls"/>
    <property type="match status" value="1"/>
</dbReference>
<dbReference type="SUPFAM" id="SSF46785">
    <property type="entry name" value="Winged helix' DNA-binding domain"/>
    <property type="match status" value="1"/>
</dbReference>
<dbReference type="InterPro" id="IPR000595">
    <property type="entry name" value="cNMP-bd_dom"/>
</dbReference>
<dbReference type="Pfam" id="PF00027">
    <property type="entry name" value="cNMP_binding"/>
    <property type="match status" value="1"/>
</dbReference>
<gene>
    <name evidence="6" type="ORF">SAMN05216287_0426</name>
</gene>
<dbReference type="PROSITE" id="PS51063">
    <property type="entry name" value="HTH_CRP_2"/>
    <property type="match status" value="1"/>
</dbReference>
<dbReference type="Pfam" id="PF13545">
    <property type="entry name" value="HTH_Crp_2"/>
    <property type="match status" value="1"/>
</dbReference>
<dbReference type="Proteomes" id="UP000243778">
    <property type="component" value="Unassembled WGS sequence"/>
</dbReference>
<feature type="domain" description="Cyclic nucleotide-binding" evidence="4">
    <location>
        <begin position="14"/>
        <end position="117"/>
    </location>
</feature>
<evidence type="ECO:0000256" key="1">
    <source>
        <dbReference type="ARBA" id="ARBA00023015"/>
    </source>
</evidence>
<feature type="domain" description="HTH crp-type" evidence="5">
    <location>
        <begin position="149"/>
        <end position="217"/>
    </location>
</feature>
<evidence type="ECO:0000259" key="5">
    <source>
        <dbReference type="PROSITE" id="PS51063"/>
    </source>
</evidence>
<dbReference type="GO" id="GO:0005829">
    <property type="term" value="C:cytosol"/>
    <property type="evidence" value="ECO:0007669"/>
    <property type="project" value="TreeGrafter"/>
</dbReference>
<dbReference type="InterPro" id="IPR018490">
    <property type="entry name" value="cNMP-bd_dom_sf"/>
</dbReference>
<dbReference type="PANTHER" id="PTHR24567">
    <property type="entry name" value="CRP FAMILY TRANSCRIPTIONAL REGULATORY PROTEIN"/>
    <property type="match status" value="1"/>
</dbReference>
<dbReference type="STRING" id="1007099.SAMN05216287_0426"/>
<dbReference type="OrthoDB" id="190787at2"/>
<dbReference type="SUPFAM" id="SSF51206">
    <property type="entry name" value="cAMP-binding domain-like"/>
    <property type="match status" value="1"/>
</dbReference>
<dbReference type="InterPro" id="IPR012318">
    <property type="entry name" value="HTH_CRP"/>
</dbReference>
<evidence type="ECO:0000256" key="3">
    <source>
        <dbReference type="ARBA" id="ARBA00023163"/>
    </source>
</evidence>
<dbReference type="InterPro" id="IPR050397">
    <property type="entry name" value="Env_Response_Regulators"/>
</dbReference>
<dbReference type="InterPro" id="IPR014710">
    <property type="entry name" value="RmlC-like_jellyroll"/>
</dbReference>
<protein>
    <submittedName>
        <fullName evidence="6">CRP/FNR family transcriptional regulator, anaerobic regulatory protein</fullName>
    </submittedName>
</protein>
<reference evidence="7" key="1">
    <citation type="submission" date="2016-10" db="EMBL/GenBank/DDBJ databases">
        <authorList>
            <person name="Varghese N."/>
            <person name="Submissions S."/>
        </authorList>
    </citation>
    <scope>NUCLEOTIDE SEQUENCE [LARGE SCALE GENOMIC DNA]</scope>
    <source>
        <strain evidence="7">NRRL B-59562</strain>
    </source>
</reference>
<dbReference type="Gene3D" id="1.10.10.10">
    <property type="entry name" value="Winged helix-like DNA-binding domain superfamily/Winged helix DNA-binding domain"/>
    <property type="match status" value="1"/>
</dbReference>
<dbReference type="RefSeq" id="WP_090224199.1">
    <property type="nucleotide sequence ID" value="NZ_FNNU01000001.1"/>
</dbReference>